<comment type="caution">
    <text evidence="1">The sequence shown here is derived from an EMBL/GenBank/DDBJ whole genome shotgun (WGS) entry which is preliminary data.</text>
</comment>
<evidence type="ECO:0000313" key="2">
    <source>
        <dbReference type="Proteomes" id="UP000006250"/>
    </source>
</evidence>
<sequence length="328" mass="38286">MARPEDYVGKSFGFFQIEEHMSYGAEAEVYSCRHLLTERYYVLRLDIHDNNLWDNEPLIPPINASLEHNGAKDSWEINKHMRHANAVPYYGVRDNRYLIPVSSPFRVKGAWDIDQVLDAVPLNSEIFIGLMDSMGIYEDAIMAMYAEALHINEIGEENYKKRWEYLTGGNILMSKIRNSGLSIPTNEIKRNNILQLLSFKDSNSPELADNIFIKLFRCLVWQKMSLGHIINTLMCPHFRSNITPSEVRQIIQLFNSLQGTSFYTCETLNRNLLWLQDILQSLFHKPFDRDKEPEHFEEIEKQPNYTKYSLLLQMHLGKPYPVILLQPL</sequence>
<organism evidence="1 2">
    <name type="scientific">Solidesulfovibrio fructosivorans JJ]</name>
    <dbReference type="NCBI Taxonomy" id="596151"/>
    <lineage>
        <taxon>Bacteria</taxon>
        <taxon>Pseudomonadati</taxon>
        <taxon>Thermodesulfobacteriota</taxon>
        <taxon>Desulfovibrionia</taxon>
        <taxon>Desulfovibrionales</taxon>
        <taxon>Desulfovibrionaceae</taxon>
        <taxon>Solidesulfovibrio</taxon>
    </lineage>
</organism>
<gene>
    <name evidence="1" type="ORF">DesfrDRAFT_0827</name>
</gene>
<dbReference type="RefSeq" id="WP_005991384.1">
    <property type="nucleotide sequence ID" value="NZ_AECZ01000004.1"/>
</dbReference>
<keyword evidence="2" id="KW-1185">Reference proteome</keyword>
<name>E1JT78_SOLFR</name>
<proteinExistence type="predicted"/>
<dbReference type="AlphaFoldDB" id="E1JT78"/>
<dbReference type="EMBL" id="AECZ01000004">
    <property type="protein sequence ID" value="EFL52338.1"/>
    <property type="molecule type" value="Genomic_DNA"/>
</dbReference>
<dbReference type="STRING" id="596151.DesfrDRAFT_0827"/>
<reference evidence="1 2" key="1">
    <citation type="submission" date="2010-08" db="EMBL/GenBank/DDBJ databases">
        <title>The draft genome of Desulfovibrio fructosovorans JJ.</title>
        <authorList>
            <consortium name="US DOE Joint Genome Institute (JGI-PGF)"/>
            <person name="Lucas S."/>
            <person name="Copeland A."/>
            <person name="Lapidus A."/>
            <person name="Cheng J.-F."/>
            <person name="Bruce D."/>
            <person name="Goodwin L."/>
            <person name="Pitluck S."/>
            <person name="Land M.L."/>
            <person name="Hauser L."/>
            <person name="Chang Y.-J."/>
            <person name="Jeffries C."/>
            <person name="Wall J.D."/>
            <person name="Stahl D.A."/>
            <person name="Arkin A.P."/>
            <person name="Dehal P."/>
            <person name="Stolyar S.M."/>
            <person name="Hazen T.C."/>
            <person name="Woyke T.J."/>
        </authorList>
    </citation>
    <scope>NUCLEOTIDE SEQUENCE [LARGE SCALE GENOMIC DNA]</scope>
    <source>
        <strain evidence="1 2">JJ</strain>
    </source>
</reference>
<protein>
    <submittedName>
        <fullName evidence="1">Uncharacterized protein</fullName>
    </submittedName>
</protein>
<dbReference type="Proteomes" id="UP000006250">
    <property type="component" value="Unassembled WGS sequence"/>
</dbReference>
<evidence type="ECO:0000313" key="1">
    <source>
        <dbReference type="EMBL" id="EFL52338.1"/>
    </source>
</evidence>
<accession>E1JT78</accession>